<accession>X6M3F0</accession>
<name>X6M3F0_RETFI</name>
<feature type="transmembrane region" description="Helical" evidence="1">
    <location>
        <begin position="406"/>
        <end position="427"/>
    </location>
</feature>
<keyword evidence="1" id="KW-1133">Transmembrane helix</keyword>
<evidence type="ECO:0000313" key="2">
    <source>
        <dbReference type="EMBL" id="ETO07550.1"/>
    </source>
</evidence>
<dbReference type="Proteomes" id="UP000023152">
    <property type="component" value="Unassembled WGS sequence"/>
</dbReference>
<comment type="caution">
    <text evidence="2">The sequence shown here is derived from an EMBL/GenBank/DDBJ whole genome shotgun (WGS) entry which is preliminary data.</text>
</comment>
<keyword evidence="1" id="KW-0472">Membrane</keyword>
<evidence type="ECO:0000256" key="1">
    <source>
        <dbReference type="SAM" id="Phobius"/>
    </source>
</evidence>
<keyword evidence="3" id="KW-1185">Reference proteome</keyword>
<gene>
    <name evidence="2" type="ORF">RFI_29843</name>
</gene>
<keyword evidence="1" id="KW-0812">Transmembrane</keyword>
<dbReference type="EMBL" id="ASPP01026060">
    <property type="protein sequence ID" value="ETO07550.1"/>
    <property type="molecule type" value="Genomic_DNA"/>
</dbReference>
<reference evidence="2 3" key="1">
    <citation type="journal article" date="2013" name="Curr. Biol.">
        <title>The Genome of the Foraminiferan Reticulomyxa filosa.</title>
        <authorList>
            <person name="Glockner G."/>
            <person name="Hulsmann N."/>
            <person name="Schleicher M."/>
            <person name="Noegel A.A."/>
            <person name="Eichinger L."/>
            <person name="Gallinger C."/>
            <person name="Pawlowski J."/>
            <person name="Sierra R."/>
            <person name="Euteneuer U."/>
            <person name="Pillet L."/>
            <person name="Moustafa A."/>
            <person name="Platzer M."/>
            <person name="Groth M."/>
            <person name="Szafranski K."/>
            <person name="Schliwa M."/>
        </authorList>
    </citation>
    <scope>NUCLEOTIDE SEQUENCE [LARGE SCALE GENOMIC DNA]</scope>
</reference>
<sequence length="446" mass="51128">MHPDISTAATPQNPCNDRPRVEKIKSNCQSGHAPTTPDYDCNRPNATALESVTQWTERSNTSAPFRTPVQLLKQTCLTKKSIENGDKCCQDFGDKDKNGVASLKQTERNTLKKEWLMKSLEKTSRCRNESDKEHSVKRQQEGNCELYNDTDAEEERSRTKSKHRAIMYHTTHPRTPTYFQKKMEQLVEQCGDERLSKYVEWKATHELPSVRTWLKILANTVTCSLEQENVLIHEWEDHLLDRNDTPHDEDGKATKEVGQDKTTIEPIHARALAQCMYEGEHGVQCTKEKTSSVSSPLHLERNRSQCTCSYHGSHNEGDCSSQSRCYEHKSDERVHQYASTYLGDNYYNDKGKQGDANEDSATVGDKSIMSKTMSAQLIDKIDLQKTVVFASYTHARFATRLVRKNLLLFFVVVVVVEIFVNPSLISFQIEKAMLYPKFIHFILMYT</sequence>
<protein>
    <submittedName>
        <fullName evidence="2">Uncharacterized protein</fullName>
    </submittedName>
</protein>
<evidence type="ECO:0000313" key="3">
    <source>
        <dbReference type="Proteomes" id="UP000023152"/>
    </source>
</evidence>
<proteinExistence type="predicted"/>
<organism evidence="2 3">
    <name type="scientific">Reticulomyxa filosa</name>
    <dbReference type="NCBI Taxonomy" id="46433"/>
    <lineage>
        <taxon>Eukaryota</taxon>
        <taxon>Sar</taxon>
        <taxon>Rhizaria</taxon>
        <taxon>Retaria</taxon>
        <taxon>Foraminifera</taxon>
        <taxon>Monothalamids</taxon>
        <taxon>Reticulomyxidae</taxon>
        <taxon>Reticulomyxa</taxon>
    </lineage>
</organism>
<dbReference type="AlphaFoldDB" id="X6M3F0"/>